<evidence type="ECO:0000256" key="3">
    <source>
        <dbReference type="SAM" id="MobiDB-lite"/>
    </source>
</evidence>
<dbReference type="PANTHER" id="PTHR12269">
    <property type="entry name" value="EUKARYOTIC TRANSLATION INITIATION FACTOR 4E TRANSPORTER"/>
    <property type="match status" value="1"/>
</dbReference>
<gene>
    <name evidence="4" type="ORF">PARMNEM_LOCUS10356</name>
</gene>
<evidence type="ECO:0000256" key="1">
    <source>
        <dbReference type="ARBA" id="ARBA00004496"/>
    </source>
</evidence>
<keyword evidence="2" id="KW-0963">Cytoplasm</keyword>
<dbReference type="InterPro" id="IPR018862">
    <property type="entry name" value="eIF4E-T"/>
</dbReference>
<evidence type="ECO:0000313" key="5">
    <source>
        <dbReference type="Proteomes" id="UP001314205"/>
    </source>
</evidence>
<reference evidence="4 5" key="1">
    <citation type="submission" date="2023-11" db="EMBL/GenBank/DDBJ databases">
        <authorList>
            <person name="Hedman E."/>
            <person name="Englund M."/>
            <person name="Stromberg M."/>
            <person name="Nyberg Akerstrom W."/>
            <person name="Nylinder S."/>
            <person name="Jareborg N."/>
            <person name="Kallberg Y."/>
            <person name="Kronander E."/>
        </authorList>
    </citation>
    <scope>NUCLEOTIDE SEQUENCE [LARGE SCALE GENOMIC DNA]</scope>
</reference>
<comment type="caution">
    <text evidence="4">The sequence shown here is derived from an EMBL/GenBank/DDBJ whole genome shotgun (WGS) entry which is preliminary data.</text>
</comment>
<feature type="compositionally biased region" description="Polar residues" evidence="3">
    <location>
        <begin position="188"/>
        <end position="197"/>
    </location>
</feature>
<dbReference type="GO" id="GO:0036464">
    <property type="term" value="C:cytoplasmic ribonucleoprotein granule"/>
    <property type="evidence" value="ECO:0007669"/>
    <property type="project" value="UniProtKB-ARBA"/>
</dbReference>
<evidence type="ECO:0000256" key="2">
    <source>
        <dbReference type="ARBA" id="ARBA00022490"/>
    </source>
</evidence>
<dbReference type="PANTHER" id="PTHR12269:SF1">
    <property type="entry name" value="EUKARYOTIC TRANSLATION INITIATION FACTOR 4E TRANSPORTER"/>
    <property type="match status" value="1"/>
</dbReference>
<feature type="region of interest" description="Disordered" evidence="3">
    <location>
        <begin position="223"/>
        <end position="244"/>
    </location>
</feature>
<dbReference type="AlphaFoldDB" id="A0AAV1L3P9"/>
<name>A0AAV1L3P9_9NEOP</name>
<feature type="compositionally biased region" description="Polar residues" evidence="3">
    <location>
        <begin position="224"/>
        <end position="240"/>
    </location>
</feature>
<accession>A0AAV1L3P9</accession>
<feature type="region of interest" description="Disordered" evidence="3">
    <location>
        <begin position="158"/>
        <end position="206"/>
    </location>
</feature>
<protein>
    <submittedName>
        <fullName evidence="4">Uncharacterized protein</fullName>
    </submittedName>
</protein>
<sequence>MSKRGVVLHGRAREIICNVDKYFESEKQHSVTLIHELKTANISSGPDGNIIMTREIYASILQTLQNASKVTERVVLATGINKNTLTRIRREWRDAEASSSKISTPKKKKRGVAGVGGAAGVAGVAGRIPSPRELAAHTQSIMQGALIKKKLEEQRENFRRRHELQPKHAQPPPPPPAHHPHHTQHTPLSFTPTSQYSGAGGTRGSGSILQQMLMHSNHHLLNDYPSQKITDSSSSENNAMATPVRSVGGPCCSIIGTSK</sequence>
<proteinExistence type="predicted"/>
<dbReference type="GO" id="GO:0003729">
    <property type="term" value="F:mRNA binding"/>
    <property type="evidence" value="ECO:0007669"/>
    <property type="project" value="TreeGrafter"/>
</dbReference>
<dbReference type="GO" id="GO:0017148">
    <property type="term" value="P:negative regulation of translation"/>
    <property type="evidence" value="ECO:0007669"/>
    <property type="project" value="TreeGrafter"/>
</dbReference>
<dbReference type="Proteomes" id="UP001314205">
    <property type="component" value="Unassembled WGS sequence"/>
</dbReference>
<keyword evidence="5" id="KW-1185">Reference proteome</keyword>
<evidence type="ECO:0000313" key="4">
    <source>
        <dbReference type="EMBL" id="CAK1589926.1"/>
    </source>
</evidence>
<organism evidence="4 5">
    <name type="scientific">Parnassius mnemosyne</name>
    <name type="common">clouded apollo</name>
    <dbReference type="NCBI Taxonomy" id="213953"/>
    <lineage>
        <taxon>Eukaryota</taxon>
        <taxon>Metazoa</taxon>
        <taxon>Ecdysozoa</taxon>
        <taxon>Arthropoda</taxon>
        <taxon>Hexapoda</taxon>
        <taxon>Insecta</taxon>
        <taxon>Pterygota</taxon>
        <taxon>Neoptera</taxon>
        <taxon>Endopterygota</taxon>
        <taxon>Lepidoptera</taxon>
        <taxon>Glossata</taxon>
        <taxon>Ditrysia</taxon>
        <taxon>Papilionoidea</taxon>
        <taxon>Papilionidae</taxon>
        <taxon>Parnassiinae</taxon>
        <taxon>Parnassini</taxon>
        <taxon>Parnassius</taxon>
        <taxon>Driopa</taxon>
    </lineage>
</organism>
<dbReference type="GO" id="GO:0005634">
    <property type="term" value="C:nucleus"/>
    <property type="evidence" value="ECO:0007669"/>
    <property type="project" value="TreeGrafter"/>
</dbReference>
<feature type="region of interest" description="Disordered" evidence="3">
    <location>
        <begin position="96"/>
        <end position="115"/>
    </location>
</feature>
<comment type="subcellular location">
    <subcellularLocation>
        <location evidence="1">Cytoplasm</location>
    </subcellularLocation>
</comment>
<dbReference type="EMBL" id="CAVLGL010000085">
    <property type="protein sequence ID" value="CAK1589926.1"/>
    <property type="molecule type" value="Genomic_DNA"/>
</dbReference>